<evidence type="ECO:0000313" key="2">
    <source>
        <dbReference type="Proteomes" id="UP000199501"/>
    </source>
</evidence>
<sequence length="294" mass="33454">MPPLLWNHPERESYYLPIHDCDRDFPKFTRAMGDLDILRNRGHMVLVVGQEHSGKTAMAHRCVAWVRDHLRPSEREVVLDLTTCLPAGRELSIDDRIVTVCDRLFDQLVAVEALRPERTEALRADRNVPSRIFPVLRDNLKSGLVLIILLPSVLELTNEVVRYAETLRSGRVLFVTESSWLEDEQFNNIKTRLAAMTPPVIVRIGKLGVGDVAKYITDRLHRHGDLGVYPKVEPAVTDLMETFSSIGMVQQHLHGTYEMLLDEGLNYDQTGLVTVDDVRRYLNEIAVVGSRTRP</sequence>
<keyword evidence="2" id="KW-1185">Reference proteome</keyword>
<dbReference type="RefSeq" id="WP_139190980.1">
    <property type="nucleotide sequence ID" value="NZ_FMZZ01000015.1"/>
</dbReference>
<organism evidence="1 2">
    <name type="scientific">Actinokineospora iranica</name>
    <dbReference type="NCBI Taxonomy" id="1271860"/>
    <lineage>
        <taxon>Bacteria</taxon>
        <taxon>Bacillati</taxon>
        <taxon>Actinomycetota</taxon>
        <taxon>Actinomycetes</taxon>
        <taxon>Pseudonocardiales</taxon>
        <taxon>Pseudonocardiaceae</taxon>
        <taxon>Actinokineospora</taxon>
    </lineage>
</organism>
<dbReference type="EMBL" id="FMZZ01000015">
    <property type="protein sequence ID" value="SDD66809.1"/>
    <property type="molecule type" value="Genomic_DNA"/>
</dbReference>
<evidence type="ECO:0000313" key="1">
    <source>
        <dbReference type="EMBL" id="SDD66809.1"/>
    </source>
</evidence>
<proteinExistence type="predicted"/>
<evidence type="ECO:0008006" key="3">
    <source>
        <dbReference type="Google" id="ProtNLM"/>
    </source>
</evidence>
<dbReference type="Proteomes" id="UP000199501">
    <property type="component" value="Unassembled WGS sequence"/>
</dbReference>
<accession>A0A1G6WM12</accession>
<name>A0A1G6WM12_9PSEU</name>
<dbReference type="AlphaFoldDB" id="A0A1G6WM12"/>
<reference evidence="2" key="1">
    <citation type="submission" date="2016-10" db="EMBL/GenBank/DDBJ databases">
        <authorList>
            <person name="Varghese N."/>
            <person name="Submissions S."/>
        </authorList>
    </citation>
    <scope>NUCLEOTIDE SEQUENCE [LARGE SCALE GENOMIC DNA]</scope>
    <source>
        <strain evidence="2">IBRC-M 10403</strain>
    </source>
</reference>
<gene>
    <name evidence="1" type="ORF">SAMN05216174_11575</name>
</gene>
<protein>
    <recommendedName>
        <fullName evidence="3">AAA domain-containing protein</fullName>
    </recommendedName>
</protein>
<dbReference type="OrthoDB" id="4176703at2"/>